<dbReference type="Pfam" id="PF01369">
    <property type="entry name" value="Sec7"/>
    <property type="match status" value="1"/>
</dbReference>
<reference evidence="9 10" key="1">
    <citation type="submission" date="2023-09" db="EMBL/GenBank/DDBJ databases">
        <title>Pangenome analysis of Batrachochytrium dendrobatidis and related Chytrids.</title>
        <authorList>
            <person name="Yacoub M.N."/>
            <person name="Stajich J.E."/>
            <person name="James T.Y."/>
        </authorList>
    </citation>
    <scope>NUCLEOTIDE SEQUENCE [LARGE SCALE GENOMIC DNA]</scope>
    <source>
        <strain evidence="9 10">JEL0888</strain>
    </source>
</reference>
<dbReference type="EMBL" id="JADGIZ020000001">
    <property type="protein sequence ID" value="KAL2919942.1"/>
    <property type="molecule type" value="Genomic_DNA"/>
</dbReference>
<feature type="domain" description="SEC7" evidence="8">
    <location>
        <begin position="705"/>
        <end position="893"/>
    </location>
</feature>
<evidence type="ECO:0000313" key="10">
    <source>
        <dbReference type="Proteomes" id="UP001527925"/>
    </source>
</evidence>
<organism evidence="9 10">
    <name type="scientific">Polyrhizophydium stewartii</name>
    <dbReference type="NCBI Taxonomy" id="2732419"/>
    <lineage>
        <taxon>Eukaryota</taxon>
        <taxon>Fungi</taxon>
        <taxon>Fungi incertae sedis</taxon>
        <taxon>Chytridiomycota</taxon>
        <taxon>Chytridiomycota incertae sedis</taxon>
        <taxon>Chytridiomycetes</taxon>
        <taxon>Rhizophydiales</taxon>
        <taxon>Rhizophydiales incertae sedis</taxon>
        <taxon>Polyrhizophydium</taxon>
    </lineage>
</organism>
<dbReference type="PANTHER" id="PTHR10663">
    <property type="entry name" value="GUANYL-NUCLEOTIDE EXCHANGE FACTOR"/>
    <property type="match status" value="1"/>
</dbReference>
<keyword evidence="3" id="KW-0813">Transport</keyword>
<keyword evidence="5" id="KW-0653">Protein transport</keyword>
<evidence type="ECO:0000313" key="9">
    <source>
        <dbReference type="EMBL" id="KAL2919942.1"/>
    </source>
</evidence>
<evidence type="ECO:0000256" key="1">
    <source>
        <dbReference type="ARBA" id="ARBA00004370"/>
    </source>
</evidence>
<evidence type="ECO:0000259" key="8">
    <source>
        <dbReference type="PROSITE" id="PS50190"/>
    </source>
</evidence>
<keyword evidence="10" id="KW-1185">Reference proteome</keyword>
<feature type="region of interest" description="Disordered" evidence="7">
    <location>
        <begin position="1923"/>
        <end position="1960"/>
    </location>
</feature>
<sequence>MPPDSIEARRLVFHALNLACDLRLHAGVPIAVDCLGKLFAYGFWSSPKPKRDPRPAGAADQRLPVVRRRQSLVSVATSEATGLGDDIYNEDDDEIDPDDDGYAYGAEDDASGRGFSADGTAPNTSEEGGAAPSVDSAPEGGGIFGRPPAKQPLAYMAVDAICKAYAVPSLTDEATQLQIVKAITSAITSDYPASAIHGKMLLKTVRAIYNLFLSGKTVNVQTVAQASLIQITQAVFSRVPLNVDGPKLVRAHLERIGADLPAAAGEQSAESSSSVQTASQSAETEQNGDRHEPAVDEIDPTLAESLDSIAPARDSTDRATEASSTLASMGERDTLARTSLDIIGSNPSAPVVSSEDDFDLRIKDAYLVFRALCKLAMKPIPGADGVADIRSSAMRSKMLSLHLVNMVLTSFSSVFFVPAPILFSIVRYPQSMQSVGFVMAVKQYICLVFTRNITNIVPQVFEITTRIFGRILLDLRTALKKEISVMFTQVILPFMEPKPGAATATFHQRFILLQTLHAVLSAEPSASGRMIVELYLNYDCDVSATAHENIWERLVVALAKSVTAPFDPSQHSDRPMSTLLPASSTTVMTAALGVPLSSANMPSVAQANLVPFTRDQIRDLYSSSGDQTELRLRALQLLVQGILMPLIAWYNERTTAIEAAATAEQASERQPAEDAGQRLALSASGAGLTEPVLRPGVLGQDDPAAFQNLKNRKQLMLEGIKRFNQKPKKGVQLLLDSGCIPSRTPRDIARFLLDTEGLSKAMIGEFLGEGEEENIAIMHAFVDEMDFVGHGFVDALRHFLQSFRLPGEAQKIDRFMLKFAERYLKGNPKAFSSADTAYVLAYSVIMLNTDQHNAQVKRRMTKEDFLKNNRGIDEGKDLPAEFLGAIFDEIQSNEIVMKDEAKAKPTRGGDAQADTRRAQKDKLTVTQAGEQITQKTEAMFSTLLRGAGDTDGQQAQQNMLSAAQPGINGRLASESSPRPGATARPAGARDGGATIDGDGMQHMFYSATHYEHVRPMFQLVWMSLLMSVSTPLQQSDNLDMIMTSLEGFKHLMHLACLFDLELEKRAFLSGLAKFTALLSVSEVRTKNLEAAKTLLEIAVADGNHLDEHWVMVVKCVSQLEKLQLLTKEDAEAQARVSSDGRRDAQARANNKPLVEDAAAAAQLASQGMTLLVDRIFTASAKLSGAAIVHFVRALCEMSWEEIKSSMDREHPRMYCLQRLVEISYYNMKRIRVEWSNIWAILGQHFNQVGCLSNTNVVYFALDKLRQLAMKFLDIVELPNFKFQKDFLRPFEIILVNNPDVKIKDMVLACLQQMVKARAEQLRSGWKAMFSTFGKAAREEYEPIVVLAFEIVRTIFKTHFDHVLRSHHFGDFVNCLVEFCKNQRFPKTCLQSVELLHHAIAFIEKRLDTLSPSHLSYAHGENIGDVVEQAMQVLSVPIATKPEMQLPTEQEALDENPSIRFWFPVLFGLYEIVMTCDLEVRTRALNFLFDALDEHGSTFTQDFWSLIHKGVLFPIFDDLRLTRKDYSKFGNKEEMSVWLSTTLIQALRKFVELFSSHFDALLFLMDDVLDLLMVCMTQENESLSKIGSTCLQQLIEANVDKLTEPLWDKICDRLVYLFETTSPDELFFEVHAETGADVAARESVDGGSRASQAEPADEASEGRPSALGFTPSAANRGESAVEQHADSVPGARRLAPTGKPFAPRPQKSDFQRIIVKCVLHLQVIQTLQELLSSENSAVVYNSLPSRHVLALVDCLFQSYQFAQKFNADVELRTALFQMGFMRQPPNLLKQETASVSGYLLILLRMYCDHAEKRVSSQDEVERRLIPLALEILTYYNTLDPESRKRNLGAWRPVVHIIVTGVGQFDDAQFGKHIWALYLPVAGLIQFELAAETRMVVRSILMRAAGVFGVQARLDAAAAAARSLQPAHDADHGDAPTQAPASQAAAAAQAAETTTTAEKTAR</sequence>
<dbReference type="Gene3D" id="1.10.220.20">
    <property type="match status" value="1"/>
</dbReference>
<dbReference type="SMART" id="SM00222">
    <property type="entry name" value="Sec7"/>
    <property type="match status" value="1"/>
</dbReference>
<feature type="compositionally biased region" description="Low complexity" evidence="7">
    <location>
        <begin position="262"/>
        <end position="283"/>
    </location>
</feature>
<protein>
    <submittedName>
        <fullName evidence="9">Guanine nucleotide exchange protein for ADP-robosylation factor</fullName>
    </submittedName>
</protein>
<dbReference type="InterPro" id="IPR032691">
    <property type="entry name" value="Mon2/Sec7/BIG1-like_HUS"/>
</dbReference>
<feature type="region of interest" description="Disordered" evidence="7">
    <location>
        <begin position="83"/>
        <end position="145"/>
    </location>
</feature>
<dbReference type="Pfam" id="PF20252">
    <property type="entry name" value="BIG2_C"/>
    <property type="match status" value="1"/>
</dbReference>
<accession>A0ABR4NK79</accession>
<dbReference type="Proteomes" id="UP001527925">
    <property type="component" value="Unassembled WGS sequence"/>
</dbReference>
<dbReference type="InterPro" id="IPR023394">
    <property type="entry name" value="Sec7_C_sf"/>
</dbReference>
<dbReference type="PANTHER" id="PTHR10663:SF375">
    <property type="entry name" value="LD29171P"/>
    <property type="match status" value="1"/>
</dbReference>
<proteinExistence type="predicted"/>
<dbReference type="Pfam" id="PF09324">
    <property type="entry name" value="Sec7-like_HDS"/>
    <property type="match status" value="1"/>
</dbReference>
<dbReference type="SUPFAM" id="SSF48371">
    <property type="entry name" value="ARM repeat"/>
    <property type="match status" value="1"/>
</dbReference>
<dbReference type="InterPro" id="IPR032629">
    <property type="entry name" value="DCB_dom"/>
</dbReference>
<comment type="caution">
    <text evidence="9">The sequence shown here is derived from an EMBL/GenBank/DDBJ whole genome shotgun (WGS) entry which is preliminary data.</text>
</comment>
<keyword evidence="6" id="KW-0472">Membrane</keyword>
<feature type="region of interest" description="Disordered" evidence="7">
    <location>
        <begin position="308"/>
        <end position="330"/>
    </location>
</feature>
<evidence type="ECO:0000256" key="4">
    <source>
        <dbReference type="ARBA" id="ARBA00022490"/>
    </source>
</evidence>
<keyword evidence="4" id="KW-0963">Cytoplasm</keyword>
<dbReference type="PROSITE" id="PS50190">
    <property type="entry name" value="SEC7"/>
    <property type="match status" value="1"/>
</dbReference>
<dbReference type="InterPro" id="IPR000904">
    <property type="entry name" value="Sec7_dom"/>
</dbReference>
<dbReference type="Gene3D" id="1.10.1000.11">
    <property type="entry name" value="Arf Nucleotide-binding Site Opener,domain 2"/>
    <property type="match status" value="1"/>
</dbReference>
<feature type="region of interest" description="Disordered" evidence="7">
    <location>
        <begin position="901"/>
        <end position="926"/>
    </location>
</feature>
<evidence type="ECO:0000256" key="5">
    <source>
        <dbReference type="ARBA" id="ARBA00022927"/>
    </source>
</evidence>
<evidence type="ECO:0000256" key="3">
    <source>
        <dbReference type="ARBA" id="ARBA00022448"/>
    </source>
</evidence>
<feature type="compositionally biased region" description="Low complexity" evidence="7">
    <location>
        <begin position="1933"/>
        <end position="1960"/>
    </location>
</feature>
<name>A0ABR4NK79_9FUNG</name>
<dbReference type="CDD" id="cd00171">
    <property type="entry name" value="Sec7"/>
    <property type="match status" value="1"/>
</dbReference>
<feature type="region of interest" description="Disordered" evidence="7">
    <location>
        <begin position="1639"/>
        <end position="1704"/>
    </location>
</feature>
<dbReference type="Pfam" id="PF16213">
    <property type="entry name" value="DCB"/>
    <property type="match status" value="1"/>
</dbReference>
<evidence type="ECO:0000256" key="7">
    <source>
        <dbReference type="SAM" id="MobiDB-lite"/>
    </source>
</evidence>
<dbReference type="SUPFAM" id="SSF48425">
    <property type="entry name" value="Sec7 domain"/>
    <property type="match status" value="1"/>
</dbReference>
<dbReference type="InterPro" id="IPR046455">
    <property type="entry name" value="Sec7/BIG1-like_C"/>
</dbReference>
<evidence type="ECO:0000256" key="6">
    <source>
        <dbReference type="ARBA" id="ARBA00023136"/>
    </source>
</evidence>
<gene>
    <name evidence="9" type="primary">SEC7_1</name>
    <name evidence="9" type="ORF">HK105_200008</name>
</gene>
<dbReference type="Pfam" id="PF12783">
    <property type="entry name" value="Sec7-like_HUS"/>
    <property type="match status" value="1"/>
</dbReference>
<feature type="region of interest" description="Disordered" evidence="7">
    <location>
        <begin position="262"/>
        <end position="295"/>
    </location>
</feature>
<feature type="compositionally biased region" description="Basic and acidic residues" evidence="7">
    <location>
        <begin position="913"/>
        <end position="923"/>
    </location>
</feature>
<feature type="compositionally biased region" description="Acidic residues" evidence="7">
    <location>
        <begin position="87"/>
        <end position="109"/>
    </location>
</feature>
<dbReference type="InterPro" id="IPR016024">
    <property type="entry name" value="ARM-type_fold"/>
</dbReference>
<dbReference type="InterPro" id="IPR015403">
    <property type="entry name" value="Mon2/Sec7/BIG1-like_HDS"/>
</dbReference>
<evidence type="ECO:0000256" key="2">
    <source>
        <dbReference type="ARBA" id="ARBA00004496"/>
    </source>
</evidence>
<feature type="region of interest" description="Disordered" evidence="7">
    <location>
        <begin position="967"/>
        <end position="993"/>
    </location>
</feature>
<feature type="compositionally biased region" description="Low complexity" evidence="7">
    <location>
        <begin position="977"/>
        <end position="993"/>
    </location>
</feature>
<comment type="subcellular location">
    <subcellularLocation>
        <location evidence="2">Cytoplasm</location>
    </subcellularLocation>
    <subcellularLocation>
        <location evidence="1">Membrane</location>
    </subcellularLocation>
</comment>
<dbReference type="InterPro" id="IPR035999">
    <property type="entry name" value="Sec7_dom_sf"/>
</dbReference>